<evidence type="ECO:0000256" key="2">
    <source>
        <dbReference type="ARBA" id="ARBA00022980"/>
    </source>
</evidence>
<dbReference type="Proteomes" id="UP000266492">
    <property type="component" value="Unassembled WGS sequence"/>
</dbReference>
<evidence type="ECO:0000256" key="3">
    <source>
        <dbReference type="ARBA" id="ARBA00023274"/>
    </source>
</evidence>
<accession>A0A395VPW0</accession>
<dbReference type="Gene3D" id="1.10.30.50">
    <property type="match status" value="1"/>
</dbReference>
<dbReference type="InterPro" id="IPR030826">
    <property type="entry name" value="Ribosomal_bTHX/bTHXc/bTHXm"/>
</dbReference>
<dbReference type="GO" id="GO:0005840">
    <property type="term" value="C:ribosome"/>
    <property type="evidence" value="ECO:0007669"/>
    <property type="project" value="UniProtKB-KW"/>
</dbReference>
<comment type="caution">
    <text evidence="4">The sequence shown here is derived from an EMBL/GenBank/DDBJ whole genome shotgun (WGS) entry which is preliminary data.</text>
</comment>
<gene>
    <name evidence="4" type="ORF">DWX70_24205</name>
</gene>
<reference evidence="4 5" key="1">
    <citation type="submission" date="2018-08" db="EMBL/GenBank/DDBJ databases">
        <title>A genome reference for cultivated species of the human gut microbiota.</title>
        <authorList>
            <person name="Zou Y."/>
            <person name="Xue W."/>
            <person name="Luo G."/>
        </authorList>
    </citation>
    <scope>NUCLEOTIDE SEQUENCE [LARGE SCALE GENOMIC DNA]</scope>
    <source>
        <strain evidence="4 5">AF20-9LB</strain>
    </source>
</reference>
<dbReference type="RefSeq" id="WP_118419291.1">
    <property type="nucleotide sequence ID" value="NZ_QRVZ01000033.1"/>
</dbReference>
<evidence type="ECO:0000313" key="5">
    <source>
        <dbReference type="Proteomes" id="UP000266492"/>
    </source>
</evidence>
<comment type="similarity">
    <text evidence="1">Belongs to the bacterial ribosomal protein bTHX family.</text>
</comment>
<keyword evidence="2 4" id="KW-0689">Ribosomal protein</keyword>
<proteinExistence type="inferred from homology"/>
<dbReference type="NCBIfam" id="TIGR04560">
    <property type="entry name" value="ribo_THX"/>
    <property type="match status" value="1"/>
</dbReference>
<keyword evidence="3" id="KW-0687">Ribonucleoprotein</keyword>
<evidence type="ECO:0000256" key="1">
    <source>
        <dbReference type="ARBA" id="ARBA00010834"/>
    </source>
</evidence>
<dbReference type="EMBL" id="QRVZ01000033">
    <property type="protein sequence ID" value="RGS79580.1"/>
    <property type="molecule type" value="Genomic_DNA"/>
</dbReference>
<organism evidence="4 5">
    <name type="scientific">Bacteroides ovatus</name>
    <dbReference type="NCBI Taxonomy" id="28116"/>
    <lineage>
        <taxon>Bacteria</taxon>
        <taxon>Pseudomonadati</taxon>
        <taxon>Bacteroidota</taxon>
        <taxon>Bacteroidia</taxon>
        <taxon>Bacteroidales</taxon>
        <taxon>Bacteroidaceae</taxon>
        <taxon>Bacteroides</taxon>
    </lineage>
</organism>
<protein>
    <submittedName>
        <fullName evidence="4">30S ribosomal protein THX</fullName>
    </submittedName>
</protein>
<sequence>MGKGDNKTRRGKIRRGTYGVSRRHYICKIKSMPIKDIISNDTSNNLNISNIAIAKRGHLSKQICYNCGKEFDIKHITKEHIPARNLFEGYDEKYKVNRITVPACSECNGKYSPTDEEFRNMIGVIAKREENQKIAEKTVKSILRKETGKQRLSINDLGKVSGVSFGQIPIENFHKKNFKGLFYHQYGIILSDDYELYVNINENDWSDFTLGILGYIEDLFAWKHSGHPDILSYVIQPFRIGISNPSRKDLTPLKNENIFVGILKYNKEHAALVIACRKGYLENILKQKTEK</sequence>
<evidence type="ECO:0000313" key="4">
    <source>
        <dbReference type="EMBL" id="RGS79580.1"/>
    </source>
</evidence>
<dbReference type="AlphaFoldDB" id="A0A395VPW0"/>
<name>A0A395VPW0_BACOV</name>
<dbReference type="GO" id="GO:1990904">
    <property type="term" value="C:ribonucleoprotein complex"/>
    <property type="evidence" value="ECO:0007669"/>
    <property type="project" value="UniProtKB-KW"/>
</dbReference>